<dbReference type="PROSITE" id="PS50109">
    <property type="entry name" value="HIS_KIN"/>
    <property type="match status" value="1"/>
</dbReference>
<evidence type="ECO:0000256" key="5">
    <source>
        <dbReference type="ARBA" id="ARBA00022679"/>
    </source>
</evidence>
<dbReference type="InterPro" id="IPR013656">
    <property type="entry name" value="PAS_4"/>
</dbReference>
<dbReference type="GO" id="GO:0005886">
    <property type="term" value="C:plasma membrane"/>
    <property type="evidence" value="ECO:0007669"/>
    <property type="project" value="UniProtKB-SubCell"/>
</dbReference>
<feature type="domain" description="PAC" evidence="11">
    <location>
        <begin position="344"/>
        <end position="396"/>
    </location>
</feature>
<organism evidence="12 13">
    <name type="scientific">Ramlibacter ginsenosidimutans</name>
    <dbReference type="NCBI Taxonomy" id="502333"/>
    <lineage>
        <taxon>Bacteria</taxon>
        <taxon>Pseudomonadati</taxon>
        <taxon>Pseudomonadota</taxon>
        <taxon>Betaproteobacteria</taxon>
        <taxon>Burkholderiales</taxon>
        <taxon>Comamonadaceae</taxon>
        <taxon>Ramlibacter</taxon>
    </lineage>
</organism>
<keyword evidence="13" id="KW-1185">Reference proteome</keyword>
<dbReference type="FunFam" id="3.30.565.10:FF:000006">
    <property type="entry name" value="Sensor histidine kinase WalK"/>
    <property type="match status" value="1"/>
</dbReference>
<dbReference type="SMART" id="SM00091">
    <property type="entry name" value="PAS"/>
    <property type="match status" value="3"/>
</dbReference>
<dbReference type="AlphaFoldDB" id="A0A934TQI0"/>
<dbReference type="EMBL" id="JAEPWM010000001">
    <property type="protein sequence ID" value="MBK6004807.1"/>
    <property type="molecule type" value="Genomic_DNA"/>
</dbReference>
<dbReference type="PANTHER" id="PTHR42878:SF15">
    <property type="entry name" value="BACTERIOPHYTOCHROME"/>
    <property type="match status" value="1"/>
</dbReference>
<dbReference type="GO" id="GO:0000155">
    <property type="term" value="F:phosphorelay sensor kinase activity"/>
    <property type="evidence" value="ECO:0007669"/>
    <property type="project" value="InterPro"/>
</dbReference>
<evidence type="ECO:0000256" key="4">
    <source>
        <dbReference type="ARBA" id="ARBA00022553"/>
    </source>
</evidence>
<dbReference type="InterPro" id="IPR000014">
    <property type="entry name" value="PAS"/>
</dbReference>
<feature type="domain" description="PAC" evidence="11">
    <location>
        <begin position="218"/>
        <end position="269"/>
    </location>
</feature>
<gene>
    <name evidence="12" type="ORF">JJB11_01780</name>
</gene>
<dbReference type="Gene3D" id="3.30.450.20">
    <property type="entry name" value="PAS domain"/>
    <property type="match status" value="5"/>
</dbReference>
<dbReference type="Proteomes" id="UP000630528">
    <property type="component" value="Unassembled WGS sequence"/>
</dbReference>
<dbReference type="CDD" id="cd00082">
    <property type="entry name" value="HisKA"/>
    <property type="match status" value="1"/>
</dbReference>
<dbReference type="InterPro" id="IPR004358">
    <property type="entry name" value="Sig_transdc_His_kin-like_C"/>
</dbReference>
<feature type="region of interest" description="Disordered" evidence="8">
    <location>
        <begin position="1"/>
        <end position="21"/>
    </location>
</feature>
<dbReference type="GO" id="GO:0007234">
    <property type="term" value="P:osmosensory signaling via phosphorelay pathway"/>
    <property type="evidence" value="ECO:0007669"/>
    <property type="project" value="TreeGrafter"/>
</dbReference>
<accession>A0A934TQI0</accession>
<sequence length="877" mass="96626">MMRNNMTPEPDATPQAPGDPTTHTFLKSALRIAGLGCWTWNLSTGEIALSAEAERIFGEAGPQLTFESWLRCVDPADAGRLPALEEALRGGQRTFSFEYFFTNPGGARRRLKGDGEVVSLDERGAPAVVAGTVLDLGDSTSEARTAHPGSFHADRASSWLWEQDADYRFTLVEGGEQRRIPDLDVALGRARWELAHAVPLASSWDEHIAALESRLPFREFEYRIGDGPDAACFSVSGDPVFDGAGRFRGYRGTSHDITRRVRAEEEARQARLLLQQASRLARIGGWALRVPGMEVEWTPEGAQLLGGASDGPLAWEQAFAALEEPHRRELRERVGACVAHNQAFRMEARLLLQDGQERWLEIIGEPEPSVTGPRRRVIGAVEDVTDRKMAARRLHELNQQLVTTFESIASGFYTLDRDWRFTYANHETERVAQRPRSELLGRSIMELFPWFAGSPLHQEYERAVSGGGPAHFQVFLDALGVWGEVHAYPSAQGLAVYFQDITDRKLAQDALRASEERHRLLFEVSLDALLQLERQSGRILAANPAACEMFALSEAQICQRCTSALSAPHEAGLQQLLAELDAAGRARGHVSLVRGDGTRFQAELSGALFRGSDGVTYASVAIRDVSERLRHEAEILALNEGLAEKVRERTAELEVANSELRAFAHSLAHDLRAPIAAIRALAHVLEQRMQAAAEKDRQYASRVRQAAQQLDDYVEALLSHARLSQVSLSPARVDLSATAEAILDDLRVRDPDRVVTVEVQPGLCALADPTLLRMALQNLLENAWKFTGNRGDAEIRFSGERQADGSTTFCVADNGAGFDMEYADKLFGAFQRLHTQAEFPGTGIGLANVQRIVARHGGRVWATGQPGRGAAFCFTLP</sequence>
<dbReference type="Gene3D" id="3.30.565.10">
    <property type="entry name" value="Histidine kinase-like ATPase, C-terminal domain"/>
    <property type="match status" value="1"/>
</dbReference>
<keyword evidence="6" id="KW-0418">Kinase</keyword>
<dbReference type="InterPro" id="IPR050351">
    <property type="entry name" value="BphY/WalK/GraS-like"/>
</dbReference>
<keyword evidence="7" id="KW-0472">Membrane</keyword>
<dbReference type="InterPro" id="IPR003661">
    <property type="entry name" value="HisK_dim/P_dom"/>
</dbReference>
<proteinExistence type="predicted"/>
<evidence type="ECO:0000313" key="13">
    <source>
        <dbReference type="Proteomes" id="UP000630528"/>
    </source>
</evidence>
<dbReference type="InterPro" id="IPR035965">
    <property type="entry name" value="PAS-like_dom_sf"/>
</dbReference>
<evidence type="ECO:0000256" key="8">
    <source>
        <dbReference type="SAM" id="MobiDB-lite"/>
    </source>
</evidence>
<dbReference type="InterPro" id="IPR036097">
    <property type="entry name" value="HisK_dim/P_sf"/>
</dbReference>
<feature type="domain" description="PAS" evidence="10">
    <location>
        <begin position="397"/>
        <end position="467"/>
    </location>
</feature>
<dbReference type="RefSeq" id="WP_201166185.1">
    <property type="nucleotide sequence ID" value="NZ_JAEPWM010000001.1"/>
</dbReference>
<dbReference type="EC" id="2.7.13.3" evidence="3"/>
<comment type="catalytic activity">
    <reaction evidence="1">
        <text>ATP + protein L-histidine = ADP + protein N-phospho-L-histidine.</text>
        <dbReference type="EC" id="2.7.13.3"/>
    </reaction>
</comment>
<dbReference type="Gene3D" id="1.10.287.130">
    <property type="match status" value="1"/>
</dbReference>
<dbReference type="PROSITE" id="PS50113">
    <property type="entry name" value="PAC"/>
    <property type="match status" value="2"/>
</dbReference>
<dbReference type="NCBIfam" id="TIGR00229">
    <property type="entry name" value="sensory_box"/>
    <property type="match status" value="2"/>
</dbReference>
<dbReference type="SMART" id="SM00086">
    <property type="entry name" value="PAC"/>
    <property type="match status" value="4"/>
</dbReference>
<dbReference type="InterPro" id="IPR036890">
    <property type="entry name" value="HATPase_C_sf"/>
</dbReference>
<dbReference type="SUPFAM" id="SSF55874">
    <property type="entry name" value="ATPase domain of HSP90 chaperone/DNA topoisomerase II/histidine kinase"/>
    <property type="match status" value="1"/>
</dbReference>
<keyword evidence="5" id="KW-0808">Transferase</keyword>
<dbReference type="Pfam" id="PF00512">
    <property type="entry name" value="HisKA"/>
    <property type="match status" value="1"/>
</dbReference>
<comment type="caution">
    <text evidence="12">The sequence shown here is derived from an EMBL/GenBank/DDBJ whole genome shotgun (WGS) entry which is preliminary data.</text>
</comment>
<evidence type="ECO:0000256" key="7">
    <source>
        <dbReference type="ARBA" id="ARBA00023136"/>
    </source>
</evidence>
<dbReference type="PROSITE" id="PS50112">
    <property type="entry name" value="PAS"/>
    <property type="match status" value="1"/>
</dbReference>
<evidence type="ECO:0000256" key="1">
    <source>
        <dbReference type="ARBA" id="ARBA00000085"/>
    </source>
</evidence>
<dbReference type="InterPro" id="IPR005467">
    <property type="entry name" value="His_kinase_dom"/>
</dbReference>
<dbReference type="GO" id="GO:0000156">
    <property type="term" value="F:phosphorelay response regulator activity"/>
    <property type="evidence" value="ECO:0007669"/>
    <property type="project" value="TreeGrafter"/>
</dbReference>
<dbReference type="PANTHER" id="PTHR42878">
    <property type="entry name" value="TWO-COMPONENT HISTIDINE KINASE"/>
    <property type="match status" value="1"/>
</dbReference>
<evidence type="ECO:0000256" key="6">
    <source>
        <dbReference type="ARBA" id="ARBA00022777"/>
    </source>
</evidence>
<protein>
    <recommendedName>
        <fullName evidence="3">histidine kinase</fullName>
        <ecNumber evidence="3">2.7.13.3</ecNumber>
    </recommendedName>
</protein>
<dbReference type="SUPFAM" id="SSF47384">
    <property type="entry name" value="Homodimeric domain of signal transducing histidine kinase"/>
    <property type="match status" value="1"/>
</dbReference>
<dbReference type="PRINTS" id="PR00344">
    <property type="entry name" value="BCTRLSENSOR"/>
</dbReference>
<name>A0A934TQI0_9BURK</name>
<evidence type="ECO:0000256" key="2">
    <source>
        <dbReference type="ARBA" id="ARBA00004429"/>
    </source>
</evidence>
<dbReference type="Pfam" id="PF02518">
    <property type="entry name" value="HATPase_c"/>
    <property type="match status" value="1"/>
</dbReference>
<dbReference type="CDD" id="cd00130">
    <property type="entry name" value="PAS"/>
    <property type="match status" value="2"/>
</dbReference>
<reference evidence="12" key="1">
    <citation type="journal article" date="2012" name="J. Microbiol. Biotechnol.">
        <title>Ramlibacter ginsenosidimutans sp. nov., with ginsenoside-converting activity.</title>
        <authorList>
            <person name="Wang L."/>
            <person name="An D.S."/>
            <person name="Kim S.G."/>
            <person name="Jin F.X."/>
            <person name="Kim S.C."/>
            <person name="Lee S.T."/>
            <person name="Im W.T."/>
        </authorList>
    </citation>
    <scope>NUCLEOTIDE SEQUENCE</scope>
    <source>
        <strain evidence="12">KACC 17527</strain>
    </source>
</reference>
<feature type="domain" description="Histidine kinase" evidence="9">
    <location>
        <begin position="666"/>
        <end position="877"/>
    </location>
</feature>
<evidence type="ECO:0000256" key="3">
    <source>
        <dbReference type="ARBA" id="ARBA00012438"/>
    </source>
</evidence>
<dbReference type="Pfam" id="PF13426">
    <property type="entry name" value="PAS_9"/>
    <property type="match status" value="1"/>
</dbReference>
<dbReference type="SUPFAM" id="SSF55785">
    <property type="entry name" value="PYP-like sensor domain (PAS domain)"/>
    <property type="match status" value="5"/>
</dbReference>
<dbReference type="Pfam" id="PF08448">
    <property type="entry name" value="PAS_4"/>
    <property type="match status" value="1"/>
</dbReference>
<dbReference type="SMART" id="SM00387">
    <property type="entry name" value="HATPase_c"/>
    <property type="match status" value="1"/>
</dbReference>
<reference evidence="12" key="2">
    <citation type="submission" date="2021-01" db="EMBL/GenBank/DDBJ databases">
        <authorList>
            <person name="Kang M."/>
        </authorList>
    </citation>
    <scope>NUCLEOTIDE SEQUENCE</scope>
    <source>
        <strain evidence="12">KACC 17527</strain>
    </source>
</reference>
<evidence type="ECO:0000259" key="11">
    <source>
        <dbReference type="PROSITE" id="PS50113"/>
    </source>
</evidence>
<comment type="subcellular location">
    <subcellularLocation>
        <location evidence="2">Cell inner membrane</location>
        <topology evidence="2">Multi-pass membrane protein</topology>
    </subcellularLocation>
</comment>
<keyword evidence="4" id="KW-0597">Phosphoprotein</keyword>
<dbReference type="InterPro" id="IPR003594">
    <property type="entry name" value="HATPase_dom"/>
</dbReference>
<dbReference type="SMART" id="SM00388">
    <property type="entry name" value="HisKA"/>
    <property type="match status" value="1"/>
</dbReference>
<evidence type="ECO:0000259" key="9">
    <source>
        <dbReference type="PROSITE" id="PS50109"/>
    </source>
</evidence>
<evidence type="ECO:0000259" key="10">
    <source>
        <dbReference type="PROSITE" id="PS50112"/>
    </source>
</evidence>
<evidence type="ECO:0000313" key="12">
    <source>
        <dbReference type="EMBL" id="MBK6004807.1"/>
    </source>
</evidence>
<dbReference type="InterPro" id="IPR000700">
    <property type="entry name" value="PAS-assoc_C"/>
</dbReference>
<dbReference type="GO" id="GO:0030295">
    <property type="term" value="F:protein kinase activator activity"/>
    <property type="evidence" value="ECO:0007669"/>
    <property type="project" value="TreeGrafter"/>
</dbReference>
<dbReference type="InterPro" id="IPR001610">
    <property type="entry name" value="PAC"/>
</dbReference>